<feature type="region of interest" description="Disordered" evidence="13">
    <location>
        <begin position="342"/>
        <end position="385"/>
    </location>
</feature>
<dbReference type="InterPro" id="IPR014001">
    <property type="entry name" value="Helicase_ATP-bd"/>
</dbReference>
<dbReference type="InterPro" id="IPR027417">
    <property type="entry name" value="P-loop_NTPase"/>
</dbReference>
<comment type="catalytic activity">
    <reaction evidence="12">
        <text>ATP + H2O = ADP + phosphate + H(+)</text>
        <dbReference type="Rhea" id="RHEA:13065"/>
        <dbReference type="ChEBI" id="CHEBI:15377"/>
        <dbReference type="ChEBI" id="CHEBI:15378"/>
        <dbReference type="ChEBI" id="CHEBI:30616"/>
        <dbReference type="ChEBI" id="CHEBI:43474"/>
        <dbReference type="ChEBI" id="CHEBI:456216"/>
        <dbReference type="EC" id="3.6.4.12"/>
    </reaction>
</comment>
<feature type="domain" description="Helicase ATP-binding" evidence="14">
    <location>
        <begin position="427"/>
        <end position="592"/>
    </location>
</feature>
<dbReference type="GO" id="GO:0005524">
    <property type="term" value="F:ATP binding"/>
    <property type="evidence" value="ECO:0007669"/>
    <property type="project" value="UniProtKB-KW"/>
</dbReference>
<dbReference type="InterPro" id="IPR001650">
    <property type="entry name" value="Helicase_C-like"/>
</dbReference>
<name>A0A6P8CC34_PUNGR</name>
<evidence type="ECO:0000313" key="17">
    <source>
        <dbReference type="RefSeq" id="XP_031381427.1"/>
    </source>
</evidence>
<evidence type="ECO:0000259" key="15">
    <source>
        <dbReference type="PROSITE" id="PS51194"/>
    </source>
</evidence>
<dbReference type="InterPro" id="IPR038718">
    <property type="entry name" value="SNF2-like_sf"/>
</dbReference>
<evidence type="ECO:0000256" key="1">
    <source>
        <dbReference type="ARBA" id="ARBA00004123"/>
    </source>
</evidence>
<evidence type="ECO:0000259" key="14">
    <source>
        <dbReference type="PROSITE" id="PS51192"/>
    </source>
</evidence>
<dbReference type="InterPro" id="IPR049730">
    <property type="entry name" value="SNF2/RAD54-like_C"/>
</dbReference>
<evidence type="ECO:0000256" key="7">
    <source>
        <dbReference type="ARBA" id="ARBA00022801"/>
    </source>
</evidence>
<dbReference type="Pfam" id="PF00176">
    <property type="entry name" value="SNF2-rel_dom"/>
    <property type="match status" value="1"/>
</dbReference>
<dbReference type="SMART" id="SM01314">
    <property type="entry name" value="SnAC"/>
    <property type="match status" value="1"/>
</dbReference>
<gene>
    <name evidence="17" type="primary">LOC116196049</name>
</gene>
<dbReference type="GO" id="GO:0042393">
    <property type="term" value="F:histone binding"/>
    <property type="evidence" value="ECO:0007669"/>
    <property type="project" value="InterPro"/>
</dbReference>
<evidence type="ECO:0000256" key="5">
    <source>
        <dbReference type="ARBA" id="ARBA00022604"/>
    </source>
</evidence>
<dbReference type="GeneID" id="116196049"/>
<feature type="compositionally biased region" description="Basic and acidic residues" evidence="13">
    <location>
        <begin position="342"/>
        <end position="351"/>
    </location>
</feature>
<proteinExistence type="inferred from homology"/>
<evidence type="ECO:0000256" key="12">
    <source>
        <dbReference type="ARBA" id="ARBA00047995"/>
    </source>
</evidence>
<dbReference type="OrthoDB" id="5857104at2759"/>
<keyword evidence="5" id="KW-0341">Growth regulation</keyword>
<evidence type="ECO:0000256" key="13">
    <source>
        <dbReference type="SAM" id="MobiDB-lite"/>
    </source>
</evidence>
<accession>A0A6P8CC34</accession>
<feature type="region of interest" description="Disordered" evidence="13">
    <location>
        <begin position="1075"/>
        <end position="1170"/>
    </location>
</feature>
<dbReference type="Gene3D" id="3.40.50.300">
    <property type="entry name" value="P-loop containing nucleotide triphosphate hydrolases"/>
    <property type="match status" value="1"/>
</dbReference>
<dbReference type="GO" id="GO:0003678">
    <property type="term" value="F:DNA helicase activity"/>
    <property type="evidence" value="ECO:0007669"/>
    <property type="project" value="UniProtKB-EC"/>
</dbReference>
<evidence type="ECO:0000256" key="2">
    <source>
        <dbReference type="ARBA" id="ARBA00008708"/>
    </source>
</evidence>
<dbReference type="CDD" id="cd18793">
    <property type="entry name" value="SF2_C_SNF"/>
    <property type="match status" value="1"/>
</dbReference>
<keyword evidence="16" id="KW-1185">Reference proteome</keyword>
<dbReference type="PANTHER" id="PTHR10799">
    <property type="entry name" value="SNF2/RAD54 HELICASE FAMILY"/>
    <property type="match status" value="1"/>
</dbReference>
<protein>
    <recommendedName>
        <fullName evidence="3">DNA helicase</fullName>
        <ecNumber evidence="3">3.6.4.12</ecNumber>
    </recommendedName>
</protein>
<dbReference type="EC" id="3.6.4.12" evidence="3"/>
<dbReference type="GO" id="GO:0010078">
    <property type="term" value="P:maintenance of root meristem identity"/>
    <property type="evidence" value="ECO:0007669"/>
    <property type="project" value="UniProtKB-ARBA"/>
</dbReference>
<sequence>MVAQFDPSHHPQQPVEHPPLDDRRTAEDAKSLIHALGLVSRNLPLPPDLVDAVSAIYSDAAAAIGGSTGVEGGGGGSEERPLVDKGLVEHRKPGLDLLAEFEDALTREWPNCKSGHNLAESREKRLQSQVQHRISELEGLPSSRGEDLQTKCLLELYGLKLAELQKKVRTRVSAEYWLRVNCAYPDKQLFDWGMMRLHRAQYGIGDAFATEADDHFRKKRDAERLSRLEEEEKNLIETRKRKFFAEILNAVREFHLQNQATLKRQKQRNDGVQAWHARQRQRATRAEKLRFQALKADDQEAYMRMVKESKNERLTMLLEETNKLLVNLGAAVQRQKDAGYSDAIEPLKDSETELDASSSGTPGEYLPEEDADITDSDRNDDSSDLLEGQRQYNSAIHAIQEKVTEQPSTLQGGELRTYQLEGLQWMVSLFNNNLNGILADEMGLGKTIQTISLVAYLLENKGVTGPHLIIAPKAVLPNWMNEFTTWAPSIGAVLYDGRLDERKVLRERLSVNGFNVLITHYNLIMKDKTFLKKIQWHYMIIDEGHRLKNSTCSLVQTLNAGYNCQRRLLLTGTPIQNTLQELWSLLNFLLPNIFNSVQNFEEWFNAPFADRGDVSLTAEEQLLIINRLHHVIRPFILRRKKDEVEKYLPGKSQVILKCDMSAWQKVYYQQVTDVGRVGLDNGSGKSKSLQNLSMQLRKCCNHPYLFVGEYNMWRKDEIVRASGKFELLDRLLPKLRRAGHRVLLFSQMTRLIDILEVYLQLHDFKYLRLDGSTKTEERGRMLSQFNAPDSPYFMFLLSTRAGGLGLNLQTADTVIIFDSDWNPQMDQQAEDRAHRIGQKKEVKVFVLVSIGSIEEVILERAKQKMGIDAKVIQAGLFNTTSTARDRREMLEEIMRKGTRSLGTDVPSEREINRLAARSDQEFWLFEKMDEERRQKENYIARLMEDHEVPEWAYAAPDSKEAKSKGFDISGITGKRKRKEVVYADTLSDLQWMKAVENGEDISKLKVKGKRRDAPLSENNELGSSINVVSESGNENGEEESKVAGKKGSETVSNGAISEPRSEVKGAILKFSVKGKRKDPVLSASNEVGGVGHKNVSIGSEDTGKEDAYGPTPKRLKLEQIEKPDSNSTEVMGWNRQILTWKTHKKKRSSYNSQTTSSDSKGQSSGGRGNG</sequence>
<feature type="domain" description="Helicase C-terminal" evidence="15">
    <location>
        <begin position="727"/>
        <end position="887"/>
    </location>
</feature>
<dbReference type="Gene3D" id="3.40.50.10810">
    <property type="entry name" value="Tandem AAA-ATPase domain"/>
    <property type="match status" value="1"/>
</dbReference>
<feature type="compositionally biased region" description="Polar residues" evidence="13">
    <location>
        <begin position="1016"/>
        <end position="1025"/>
    </location>
</feature>
<dbReference type="SUPFAM" id="SSF52540">
    <property type="entry name" value="P-loop containing nucleoside triphosphate hydrolases"/>
    <property type="match status" value="2"/>
</dbReference>
<comment type="subcellular location">
    <subcellularLocation>
        <location evidence="1">Nucleus</location>
    </subcellularLocation>
</comment>
<keyword evidence="10" id="KW-0156">Chromatin regulator</keyword>
<keyword evidence="6" id="KW-0547">Nucleotide-binding</keyword>
<dbReference type="RefSeq" id="XP_031381427.1">
    <property type="nucleotide sequence ID" value="XM_031525567.1"/>
</dbReference>
<feature type="compositionally biased region" description="Basic and acidic residues" evidence="13">
    <location>
        <begin position="1115"/>
        <end position="1124"/>
    </location>
</feature>
<keyword evidence="9" id="KW-0067">ATP-binding</keyword>
<dbReference type="GO" id="GO:0016787">
    <property type="term" value="F:hydrolase activity"/>
    <property type="evidence" value="ECO:0007669"/>
    <property type="project" value="UniProtKB-KW"/>
</dbReference>
<evidence type="ECO:0000256" key="11">
    <source>
        <dbReference type="ARBA" id="ARBA00023242"/>
    </source>
</evidence>
<dbReference type="GO" id="GO:0005634">
    <property type="term" value="C:nucleus"/>
    <property type="evidence" value="ECO:0007669"/>
    <property type="project" value="UniProtKB-SubCell"/>
</dbReference>
<dbReference type="SMART" id="SM00487">
    <property type="entry name" value="DEXDc"/>
    <property type="match status" value="1"/>
</dbReference>
<dbReference type="FunFam" id="3.40.50.300:FF:000755">
    <property type="entry name" value="Probable ATP-dependent DNA helicase CHR12"/>
    <property type="match status" value="1"/>
</dbReference>
<organism evidence="16 17">
    <name type="scientific">Punica granatum</name>
    <name type="common">Pomegranate</name>
    <dbReference type="NCBI Taxonomy" id="22663"/>
    <lineage>
        <taxon>Eukaryota</taxon>
        <taxon>Viridiplantae</taxon>
        <taxon>Streptophyta</taxon>
        <taxon>Embryophyta</taxon>
        <taxon>Tracheophyta</taxon>
        <taxon>Spermatophyta</taxon>
        <taxon>Magnoliopsida</taxon>
        <taxon>eudicotyledons</taxon>
        <taxon>Gunneridae</taxon>
        <taxon>Pentapetalae</taxon>
        <taxon>rosids</taxon>
        <taxon>malvids</taxon>
        <taxon>Myrtales</taxon>
        <taxon>Lythraceae</taxon>
        <taxon>Punica</taxon>
    </lineage>
</organism>
<keyword evidence="4" id="KW-0217">Developmental protein</keyword>
<evidence type="ECO:0000256" key="9">
    <source>
        <dbReference type="ARBA" id="ARBA00022840"/>
    </source>
</evidence>
<keyword evidence="11" id="KW-0539">Nucleus</keyword>
<dbReference type="InterPro" id="IPR000330">
    <property type="entry name" value="SNF2_N"/>
</dbReference>
<dbReference type="PROSITE" id="PS51194">
    <property type="entry name" value="HELICASE_CTER"/>
    <property type="match status" value="1"/>
</dbReference>
<dbReference type="Pfam" id="PF00271">
    <property type="entry name" value="Helicase_C"/>
    <property type="match status" value="1"/>
</dbReference>
<evidence type="ECO:0000256" key="8">
    <source>
        <dbReference type="ARBA" id="ARBA00022806"/>
    </source>
</evidence>
<dbReference type="GO" id="GO:0010492">
    <property type="term" value="P:maintenance of shoot apical meristem identity"/>
    <property type="evidence" value="ECO:0007669"/>
    <property type="project" value="UniProtKB-ARBA"/>
</dbReference>
<dbReference type="FunFam" id="3.40.50.10810:FF:000016">
    <property type="entry name" value="Chromatin structure-remodeling complex protein SYD"/>
    <property type="match status" value="1"/>
</dbReference>
<dbReference type="GO" id="GO:0010231">
    <property type="term" value="P:maintenance of seed dormancy"/>
    <property type="evidence" value="ECO:0007669"/>
    <property type="project" value="UniProtKB-ARBA"/>
</dbReference>
<keyword evidence="8 17" id="KW-0347">Helicase</keyword>
<reference evidence="16" key="1">
    <citation type="journal article" date="2020" name="Plant Biotechnol. J.">
        <title>The pomegranate (Punica granatum L.) draft genome dissects genetic divergence between soft- and hard-seeded cultivars.</title>
        <authorList>
            <person name="Luo X."/>
            <person name="Li H."/>
            <person name="Wu Z."/>
            <person name="Yao W."/>
            <person name="Zhao P."/>
            <person name="Cao D."/>
            <person name="Yu H."/>
            <person name="Li K."/>
            <person name="Poudel K."/>
            <person name="Zhao D."/>
            <person name="Zhang F."/>
            <person name="Xia X."/>
            <person name="Chen L."/>
            <person name="Wang Q."/>
            <person name="Jing D."/>
            <person name="Cao S."/>
        </authorList>
    </citation>
    <scope>NUCLEOTIDE SEQUENCE [LARGE SCALE GENOMIC DNA]</scope>
    <source>
        <strain evidence="16">cv. Tunisia</strain>
    </source>
</reference>
<reference evidence="17" key="2">
    <citation type="submission" date="2025-08" db="UniProtKB">
        <authorList>
            <consortium name="RefSeq"/>
        </authorList>
    </citation>
    <scope>IDENTIFICATION</scope>
    <source>
        <tissue evidence="17">Leaf</tissue>
    </source>
</reference>
<dbReference type="InterPro" id="IPR029295">
    <property type="entry name" value="SnAC"/>
</dbReference>
<feature type="region of interest" description="Disordered" evidence="13">
    <location>
        <begin position="1"/>
        <end position="26"/>
    </location>
</feature>
<dbReference type="AlphaFoldDB" id="A0A6P8CC34"/>
<dbReference type="Proteomes" id="UP000515151">
    <property type="component" value="Chromosome 2"/>
</dbReference>
<feature type="compositionally biased region" description="Basic and acidic residues" evidence="13">
    <location>
        <begin position="1038"/>
        <end position="1048"/>
    </location>
</feature>
<evidence type="ECO:0000256" key="4">
    <source>
        <dbReference type="ARBA" id="ARBA00022473"/>
    </source>
</evidence>
<evidence type="ECO:0000313" key="16">
    <source>
        <dbReference type="Proteomes" id="UP000515151"/>
    </source>
</evidence>
<evidence type="ECO:0000256" key="6">
    <source>
        <dbReference type="ARBA" id="ARBA00022741"/>
    </source>
</evidence>
<comment type="similarity">
    <text evidence="2">Belongs to the helicase family.</text>
</comment>
<dbReference type="GO" id="GO:0006325">
    <property type="term" value="P:chromatin organization"/>
    <property type="evidence" value="ECO:0007669"/>
    <property type="project" value="UniProtKB-KW"/>
</dbReference>
<evidence type="ECO:0000256" key="3">
    <source>
        <dbReference type="ARBA" id="ARBA00012551"/>
    </source>
</evidence>
<keyword evidence="7" id="KW-0378">Hydrolase</keyword>
<feature type="compositionally biased region" description="Low complexity" evidence="13">
    <location>
        <begin position="1149"/>
        <end position="1159"/>
    </location>
</feature>
<dbReference type="PROSITE" id="PS51192">
    <property type="entry name" value="HELICASE_ATP_BIND_1"/>
    <property type="match status" value="1"/>
</dbReference>
<dbReference type="SMART" id="SM00490">
    <property type="entry name" value="HELICc"/>
    <property type="match status" value="1"/>
</dbReference>
<evidence type="ECO:0000256" key="10">
    <source>
        <dbReference type="ARBA" id="ARBA00022853"/>
    </source>
</evidence>
<feature type="region of interest" description="Disordered" evidence="13">
    <location>
        <begin position="1007"/>
        <end position="1060"/>
    </location>
</feature>
<dbReference type="Pfam" id="PF14619">
    <property type="entry name" value="SnAC"/>
    <property type="match status" value="1"/>
</dbReference>